<dbReference type="OrthoDB" id="3254977at2"/>
<feature type="region of interest" description="Disordered" evidence="6">
    <location>
        <begin position="1"/>
        <end position="22"/>
    </location>
</feature>
<gene>
    <name evidence="5" type="primary">pup</name>
    <name evidence="7" type="ORF">CJ199_02485</name>
</gene>
<feature type="modified residue" description="Deamidated glutamine" evidence="5">
    <location>
        <position position="62"/>
    </location>
</feature>
<evidence type="ECO:0000313" key="8">
    <source>
        <dbReference type="Proteomes" id="UP000235598"/>
    </source>
</evidence>
<dbReference type="AlphaFoldDB" id="A0A2N6VQE2"/>
<name>A0A2N6VQE2_9MICO</name>
<organism evidence="7 8">
    <name type="scientific">Brevibacterium paucivorans</name>
    <dbReference type="NCBI Taxonomy" id="170994"/>
    <lineage>
        <taxon>Bacteria</taxon>
        <taxon>Bacillati</taxon>
        <taxon>Actinomycetota</taxon>
        <taxon>Actinomycetes</taxon>
        <taxon>Micrococcales</taxon>
        <taxon>Brevibacteriaceae</taxon>
        <taxon>Brevibacterium</taxon>
    </lineage>
</organism>
<comment type="PTM">
    <text evidence="5">Is modified by deamidation of its C-terminal glutamine to glutamate by the deamidase Dop, a prerequisite to the subsequent pupylation process.</text>
</comment>
<evidence type="ECO:0000256" key="1">
    <source>
        <dbReference type="ARBA" id="ARBA00004707"/>
    </source>
</evidence>
<evidence type="ECO:0000313" key="7">
    <source>
        <dbReference type="EMBL" id="PMD06258.1"/>
    </source>
</evidence>
<comment type="function">
    <text evidence="5">Protein modifier that is covalently attached to lysine residues of substrate proteins, thereby targeting them for proteasomal degradation. The tagging system is termed pupylation.</text>
</comment>
<comment type="subunit">
    <text evidence="5">Strongly interacts with the proteasome-associated ATPase ARC through a hydrophobic interface; the interacting region of Pup lies in its C-terminal half. There is one Pup binding site per ARC hexamer ring.</text>
</comment>
<protein>
    <recommendedName>
        <fullName evidence="3 5">Prokaryotic ubiquitin-like protein Pup</fullName>
    </recommendedName>
    <alternativeName>
        <fullName evidence="4 5">Bacterial ubiquitin-like modifier</fullName>
    </alternativeName>
</protein>
<dbReference type="GO" id="GO:0070490">
    <property type="term" value="P:protein pupylation"/>
    <property type="evidence" value="ECO:0007669"/>
    <property type="project" value="UniProtKB-UniRule"/>
</dbReference>
<dbReference type="Pfam" id="PF05639">
    <property type="entry name" value="Pup"/>
    <property type="match status" value="1"/>
</dbReference>
<evidence type="ECO:0000256" key="5">
    <source>
        <dbReference type="HAMAP-Rule" id="MF_02106"/>
    </source>
</evidence>
<evidence type="ECO:0000256" key="4">
    <source>
        <dbReference type="ARBA" id="ARBA00032321"/>
    </source>
</evidence>
<dbReference type="NCBIfam" id="TIGR03687">
    <property type="entry name" value="pupylate_cterm"/>
    <property type="match status" value="1"/>
</dbReference>
<evidence type="ECO:0000256" key="2">
    <source>
        <dbReference type="ARBA" id="ARBA00010616"/>
    </source>
</evidence>
<comment type="caution">
    <text evidence="7">The sequence shown here is derived from an EMBL/GenBank/DDBJ whole genome shotgun (WGS) entry which is preliminary data.</text>
</comment>
<dbReference type="HAMAP" id="MF_02106">
    <property type="entry name" value="Pup"/>
    <property type="match status" value="1"/>
</dbReference>
<dbReference type="InterPro" id="IPR008515">
    <property type="entry name" value="Ubiquitin-like_Pup"/>
</dbReference>
<accession>A0A2N6VQE2</accession>
<comment type="similarity">
    <text evidence="2 5">Belongs to the prokaryotic ubiquitin-like protein family.</text>
</comment>
<reference evidence="7 8" key="1">
    <citation type="submission" date="2017-09" db="EMBL/GenBank/DDBJ databases">
        <title>Bacterial strain isolated from the female urinary microbiota.</title>
        <authorList>
            <person name="Thomas-White K."/>
            <person name="Kumar N."/>
            <person name="Forster S."/>
            <person name="Putonti C."/>
            <person name="Lawley T."/>
            <person name="Wolfe A.J."/>
        </authorList>
    </citation>
    <scope>NUCLEOTIDE SEQUENCE [LARGE SCALE GENOMIC DNA]</scope>
    <source>
        <strain evidence="7 8">UMB1301</strain>
    </source>
</reference>
<keyword evidence="5" id="KW-1017">Isopeptide bond</keyword>
<feature type="cross-link" description="Isoglutamyl lysine isopeptide (Gln-Lys) (interchain with K-? in acceptor proteins)" evidence="5">
    <location>
        <position position="62"/>
    </location>
</feature>
<dbReference type="Proteomes" id="UP000235598">
    <property type="component" value="Unassembled WGS sequence"/>
</dbReference>
<keyword evidence="5" id="KW-0833">Ubl conjugation pathway</keyword>
<comment type="domain">
    <text evidence="5">The N-terminal unstructured half of Pup provides a signal required to initiate unfolding and degradation by the proteasome but is not needed for pupylation, while the C-terminal helical half of Pup interacts with ARC to target proteins to the proteasome.</text>
</comment>
<dbReference type="GO" id="GO:0010498">
    <property type="term" value="P:proteasomal protein catabolic process"/>
    <property type="evidence" value="ECO:0007669"/>
    <property type="project" value="UniProtKB-UniRule"/>
</dbReference>
<proteinExistence type="inferred from homology"/>
<comment type="caution">
    <text evidence="5">Lacks conserved residue(s) required for the propagation of feature annotation.</text>
</comment>
<evidence type="ECO:0000256" key="3">
    <source>
        <dbReference type="ARBA" id="ARBA00016748"/>
    </source>
</evidence>
<dbReference type="GO" id="GO:0019941">
    <property type="term" value="P:modification-dependent protein catabolic process"/>
    <property type="evidence" value="ECO:0007669"/>
    <property type="project" value="UniProtKB-UniRule"/>
</dbReference>
<dbReference type="UniPathway" id="UPA00997"/>
<dbReference type="GO" id="GO:0070628">
    <property type="term" value="F:proteasome binding"/>
    <property type="evidence" value="ECO:0007669"/>
    <property type="project" value="UniProtKB-UniRule"/>
</dbReference>
<dbReference type="GO" id="GO:0031386">
    <property type="term" value="F:protein tag activity"/>
    <property type="evidence" value="ECO:0007669"/>
    <property type="project" value="UniProtKB-UniRule"/>
</dbReference>
<sequence>MSQFQQHAGGGKGNNDDSEEFVEAGQAQINTQGVDDILDDIDSMLETNAEDFVRNFVQKGGQ</sequence>
<comment type="pathway">
    <text evidence="1 5">Protein degradation; proteasomal Pup-dependent pathway.</text>
</comment>
<evidence type="ECO:0000256" key="6">
    <source>
        <dbReference type="SAM" id="MobiDB-lite"/>
    </source>
</evidence>
<dbReference type="RefSeq" id="WP_102237907.1">
    <property type="nucleotide sequence ID" value="NZ_BAAAIM010000005.1"/>
</dbReference>
<dbReference type="EMBL" id="PNHK01000001">
    <property type="protein sequence ID" value="PMD06258.1"/>
    <property type="molecule type" value="Genomic_DNA"/>
</dbReference>